<dbReference type="PANTHER" id="PTHR23257">
    <property type="entry name" value="SERINE-THREONINE PROTEIN KINASE"/>
    <property type="match status" value="1"/>
</dbReference>
<feature type="region of interest" description="Disordered" evidence="2">
    <location>
        <begin position="418"/>
        <end position="448"/>
    </location>
</feature>
<dbReference type="EMBL" id="RBNI01005265">
    <property type="protein sequence ID" value="RUP46873.1"/>
    <property type="molecule type" value="Genomic_DNA"/>
</dbReference>
<keyword evidence="1" id="KW-0175">Coiled coil</keyword>
<evidence type="ECO:0000256" key="1">
    <source>
        <dbReference type="SAM" id="Coils"/>
    </source>
</evidence>
<dbReference type="OrthoDB" id="10261027at2759"/>
<dbReference type="InterPro" id="IPR050167">
    <property type="entry name" value="Ser_Thr_protein_kinase"/>
</dbReference>
<dbReference type="GO" id="GO:0005737">
    <property type="term" value="C:cytoplasm"/>
    <property type="evidence" value="ECO:0007669"/>
    <property type="project" value="TreeGrafter"/>
</dbReference>
<keyword evidence="5" id="KW-1185">Reference proteome</keyword>
<feature type="compositionally biased region" description="Polar residues" evidence="2">
    <location>
        <begin position="355"/>
        <end position="392"/>
    </location>
</feature>
<feature type="compositionally biased region" description="Polar residues" evidence="2">
    <location>
        <begin position="726"/>
        <end position="738"/>
    </location>
</feature>
<dbReference type="InterPro" id="IPR011009">
    <property type="entry name" value="Kinase-like_dom_sf"/>
</dbReference>
<dbReference type="Pfam" id="PF00069">
    <property type="entry name" value="Pkinase"/>
    <property type="match status" value="1"/>
</dbReference>
<sequence>MLVDATTSIKELFVKSGGKITSVMRQVLNERKAHYKHCETKLKEELSSICVPELSDYLVWVPFDELRNLAPLGTCNSNTCYKAENEHLGPVAVKEVRSGIASELLFLAHSTYHCSSTDVCPTMPVYGLSRNGNGRHLIIMKLGGITLEDMLNESMLPDFNAVWAYSHTIAIRLRQLHDLGIIHKDLHPGNIVVTAQHDDEDLLFIDLGHSVVEDASTDRRDVCGRKEYSPPELLDSLSSPFTTPAYDVYGLGMIMWQLLTTVRPRGVVDQKTCLPEELVPGVPPKFTGIYRDCWDESDKRPNMNEIIRRLEKCKPEPSTAFHSDTVEFINERRANRTNSVSSSSGNSGTPVMSRSWPSSTINTASPQRRLQPTISVTRCATPGNNSSGTPSIEQDFDVLSESHSTHLVRIKYGKCITTPSPSSKGSKKRNSGRTKLGPSLSLSPSATPCDNIRGSAEKLLGSKSLYFGLPLLEEHVFPLHSTISVSDSTAGDMLFTDLKQRAHEMTKLEQQNKKLTDEVTKLKQQNKRLMDENERLKCEILQRELEARVSKDTESLQNHPAENEQIVAARRSDVEELYASATATDSTVNSSHTTSAGPSTQSVPTAISNPTPQRNVNANAQLSTATPNPPRVPTRKDANSHTQSSNSTLQKSSQEKANAQSSAAITKSPRVPTPKNANANPHAQSSTTDTNSILHKSSRGKADAQSSTVITNSPRVSTLKGPGARAQSSTADANSTLHKPSRRKANTQFSTAITDSPRVSTLKNANAHAQSSTTDANSTLHKPSRGKANAQSSTAITNFPRVSTPKNVNAHAQSFTADANSTLHKSSRGKANTPSSTAEPTNHGTRDPPIKSTTGAVKPKPKWK</sequence>
<evidence type="ECO:0000313" key="4">
    <source>
        <dbReference type="EMBL" id="RUP46873.1"/>
    </source>
</evidence>
<protein>
    <recommendedName>
        <fullName evidence="3">Protein kinase domain-containing protein</fullName>
    </recommendedName>
</protein>
<feature type="compositionally biased region" description="Polar residues" evidence="2">
    <location>
        <begin position="640"/>
        <end position="665"/>
    </location>
</feature>
<evidence type="ECO:0000259" key="3">
    <source>
        <dbReference type="PROSITE" id="PS50011"/>
    </source>
</evidence>
<dbReference type="InterPro" id="IPR000719">
    <property type="entry name" value="Prot_kinase_dom"/>
</dbReference>
<accession>A0A433D7R2</accession>
<feature type="compositionally biased region" description="Polar residues" evidence="2">
    <location>
        <begin position="789"/>
        <end position="843"/>
    </location>
</feature>
<dbReference type="Proteomes" id="UP000268093">
    <property type="component" value="Unassembled WGS sequence"/>
</dbReference>
<comment type="caution">
    <text evidence="4">The sequence shown here is derived from an EMBL/GenBank/DDBJ whole genome shotgun (WGS) entry which is preliminary data.</text>
</comment>
<evidence type="ECO:0000256" key="2">
    <source>
        <dbReference type="SAM" id="MobiDB-lite"/>
    </source>
</evidence>
<feature type="compositionally biased region" description="Polar residues" evidence="2">
    <location>
        <begin position="675"/>
        <end position="695"/>
    </location>
</feature>
<feature type="compositionally biased region" description="Polar residues" evidence="2">
    <location>
        <begin position="581"/>
        <end position="626"/>
    </location>
</feature>
<organism evidence="4 5">
    <name type="scientific">Jimgerdemannia flammicorona</name>
    <dbReference type="NCBI Taxonomy" id="994334"/>
    <lineage>
        <taxon>Eukaryota</taxon>
        <taxon>Fungi</taxon>
        <taxon>Fungi incertae sedis</taxon>
        <taxon>Mucoromycota</taxon>
        <taxon>Mucoromycotina</taxon>
        <taxon>Endogonomycetes</taxon>
        <taxon>Endogonales</taxon>
        <taxon>Endogonaceae</taxon>
        <taxon>Jimgerdemannia</taxon>
    </lineage>
</organism>
<dbReference type="GO" id="GO:0005524">
    <property type="term" value="F:ATP binding"/>
    <property type="evidence" value="ECO:0007669"/>
    <property type="project" value="InterPro"/>
</dbReference>
<feature type="domain" description="Protein kinase" evidence="3">
    <location>
        <begin position="66"/>
        <end position="319"/>
    </location>
</feature>
<feature type="coiled-coil region" evidence="1">
    <location>
        <begin position="498"/>
        <end position="546"/>
    </location>
</feature>
<dbReference type="GO" id="GO:0004672">
    <property type="term" value="F:protein kinase activity"/>
    <property type="evidence" value="ECO:0007669"/>
    <property type="project" value="InterPro"/>
</dbReference>
<reference evidence="4 5" key="1">
    <citation type="journal article" date="2018" name="New Phytol.">
        <title>Phylogenomics of Endogonaceae and evolution of mycorrhizas within Mucoromycota.</title>
        <authorList>
            <person name="Chang Y."/>
            <person name="Desiro A."/>
            <person name="Na H."/>
            <person name="Sandor L."/>
            <person name="Lipzen A."/>
            <person name="Clum A."/>
            <person name="Barry K."/>
            <person name="Grigoriev I.V."/>
            <person name="Martin F.M."/>
            <person name="Stajich J.E."/>
            <person name="Smith M.E."/>
            <person name="Bonito G."/>
            <person name="Spatafora J.W."/>
        </authorList>
    </citation>
    <scope>NUCLEOTIDE SEQUENCE [LARGE SCALE GENOMIC DNA]</scope>
    <source>
        <strain evidence="4 5">GMNB39</strain>
    </source>
</reference>
<feature type="compositionally biased region" description="Polar residues" evidence="2">
    <location>
        <begin position="746"/>
        <end position="781"/>
    </location>
</feature>
<dbReference type="Gene3D" id="1.10.510.10">
    <property type="entry name" value="Transferase(Phosphotransferase) domain 1"/>
    <property type="match status" value="1"/>
</dbReference>
<feature type="compositionally biased region" description="Low complexity" evidence="2">
    <location>
        <begin position="337"/>
        <end position="353"/>
    </location>
</feature>
<dbReference type="SMART" id="SM00220">
    <property type="entry name" value="S_TKc"/>
    <property type="match status" value="1"/>
</dbReference>
<dbReference type="SUPFAM" id="SSF56112">
    <property type="entry name" value="Protein kinase-like (PK-like)"/>
    <property type="match status" value="1"/>
</dbReference>
<dbReference type="PROSITE" id="PS50011">
    <property type="entry name" value="PROTEIN_KINASE_DOM"/>
    <property type="match status" value="1"/>
</dbReference>
<feature type="compositionally biased region" description="Polar residues" evidence="2">
    <location>
        <begin position="704"/>
        <end position="716"/>
    </location>
</feature>
<proteinExistence type="predicted"/>
<evidence type="ECO:0000313" key="5">
    <source>
        <dbReference type="Proteomes" id="UP000268093"/>
    </source>
</evidence>
<gene>
    <name evidence="4" type="ORF">BC936DRAFT_146430</name>
</gene>
<name>A0A433D7R2_9FUNG</name>
<dbReference type="AlphaFoldDB" id="A0A433D7R2"/>
<feature type="region of interest" description="Disordered" evidence="2">
    <location>
        <begin position="332"/>
        <end position="393"/>
    </location>
</feature>
<feature type="region of interest" description="Disordered" evidence="2">
    <location>
        <begin position="581"/>
        <end position="864"/>
    </location>
</feature>
<dbReference type="GO" id="GO:0007165">
    <property type="term" value="P:signal transduction"/>
    <property type="evidence" value="ECO:0007669"/>
    <property type="project" value="TreeGrafter"/>
</dbReference>